<dbReference type="EMBL" id="WBJX01000006">
    <property type="protein sequence ID" value="KAB1636353.1"/>
    <property type="molecule type" value="Genomic_DNA"/>
</dbReference>
<dbReference type="SUPFAM" id="SSF52980">
    <property type="entry name" value="Restriction endonuclease-like"/>
    <property type="match status" value="1"/>
</dbReference>
<evidence type="ECO:0000256" key="1">
    <source>
        <dbReference type="ARBA" id="ARBA00006738"/>
    </source>
</evidence>
<organism evidence="3 4">
    <name type="scientific">Pseudoclavibacter terrae</name>
    <dbReference type="NCBI Taxonomy" id="1530195"/>
    <lineage>
        <taxon>Bacteria</taxon>
        <taxon>Bacillati</taxon>
        <taxon>Actinomycetota</taxon>
        <taxon>Actinomycetes</taxon>
        <taxon>Micrococcales</taxon>
        <taxon>Microbacteriaceae</taxon>
        <taxon>Pseudoclavibacter</taxon>
    </lineage>
</organism>
<dbReference type="InterPro" id="IPR011856">
    <property type="entry name" value="tRNA_endonuc-like_dom_sf"/>
</dbReference>
<name>A0A7J5B0C1_9MICO</name>
<dbReference type="NCBIfam" id="NF009150">
    <property type="entry name" value="PRK12497.1-3"/>
    <property type="match status" value="1"/>
</dbReference>
<dbReference type="PANTHER" id="PTHR34039:SF1">
    <property type="entry name" value="UPF0102 PROTEIN YRAN"/>
    <property type="match status" value="1"/>
</dbReference>
<dbReference type="Gene3D" id="3.40.1350.10">
    <property type="match status" value="1"/>
</dbReference>
<dbReference type="Proteomes" id="UP000490386">
    <property type="component" value="Unassembled WGS sequence"/>
</dbReference>
<dbReference type="NCBIfam" id="NF009154">
    <property type="entry name" value="PRK12497.3-3"/>
    <property type="match status" value="1"/>
</dbReference>
<sequence length="119" mass="13196">MRAKDQLGRLGENLATAYLEEHGHDVVERNWRCREGEIDVVSRQGGYIVFTEVKARRSTAAGHPLEAITPVKLARMRRLAGLWMLAHPEERGAMRLDVIAVVAPHDRAPNLEHVAGVGA</sequence>
<dbReference type="OrthoDB" id="9794876at2"/>
<dbReference type="Pfam" id="PF02021">
    <property type="entry name" value="UPF0102"/>
    <property type="match status" value="1"/>
</dbReference>
<dbReference type="PANTHER" id="PTHR34039">
    <property type="entry name" value="UPF0102 PROTEIN YRAN"/>
    <property type="match status" value="1"/>
</dbReference>
<evidence type="ECO:0000313" key="4">
    <source>
        <dbReference type="Proteomes" id="UP000490386"/>
    </source>
</evidence>
<dbReference type="InterPro" id="IPR003509">
    <property type="entry name" value="UPF0102_YraN-like"/>
</dbReference>
<dbReference type="RefSeq" id="WP_104253196.1">
    <property type="nucleotide sequence ID" value="NZ_CANKVH010000005.1"/>
</dbReference>
<keyword evidence="4" id="KW-1185">Reference proteome</keyword>
<comment type="similarity">
    <text evidence="1 2">Belongs to the UPF0102 family.</text>
</comment>
<reference evidence="3 4" key="1">
    <citation type="submission" date="2019-09" db="EMBL/GenBank/DDBJ databases">
        <title>Phylogeny of genus Pseudoclavibacter and closely related genus.</title>
        <authorList>
            <person name="Li Y."/>
        </authorList>
    </citation>
    <scope>NUCLEOTIDE SEQUENCE [LARGE SCALE GENOMIC DNA]</scope>
    <source>
        <strain evidence="3 4">THG-MD12</strain>
    </source>
</reference>
<accession>A0A7J5B0C1</accession>
<proteinExistence type="inferred from homology"/>
<evidence type="ECO:0000313" key="3">
    <source>
        <dbReference type="EMBL" id="KAB1636353.1"/>
    </source>
</evidence>
<dbReference type="HAMAP" id="MF_00048">
    <property type="entry name" value="UPF0102"/>
    <property type="match status" value="1"/>
</dbReference>
<dbReference type="AlphaFoldDB" id="A0A7J5B0C1"/>
<gene>
    <name evidence="3" type="ORF">F8O03_15425</name>
</gene>
<evidence type="ECO:0000256" key="2">
    <source>
        <dbReference type="HAMAP-Rule" id="MF_00048"/>
    </source>
</evidence>
<dbReference type="InterPro" id="IPR011335">
    <property type="entry name" value="Restrct_endonuc-II-like"/>
</dbReference>
<dbReference type="GO" id="GO:0003676">
    <property type="term" value="F:nucleic acid binding"/>
    <property type="evidence" value="ECO:0007669"/>
    <property type="project" value="InterPro"/>
</dbReference>
<comment type="caution">
    <text evidence="3">The sequence shown here is derived from an EMBL/GenBank/DDBJ whole genome shotgun (WGS) entry which is preliminary data.</text>
</comment>
<dbReference type="CDD" id="cd20736">
    <property type="entry name" value="PoNe_Nuclease"/>
    <property type="match status" value="1"/>
</dbReference>
<protein>
    <recommendedName>
        <fullName evidence="2">UPF0102 protein F8O03_15425</fullName>
    </recommendedName>
</protein>